<feature type="transmembrane region" description="Helical" evidence="7">
    <location>
        <begin position="166"/>
        <end position="187"/>
    </location>
</feature>
<keyword evidence="5" id="KW-0443">Lipid metabolism</keyword>
<feature type="transmembrane region" description="Helical" evidence="7">
    <location>
        <begin position="112"/>
        <end position="129"/>
    </location>
</feature>
<evidence type="ECO:0000256" key="4">
    <source>
        <dbReference type="ARBA" id="ARBA00023002"/>
    </source>
</evidence>
<name>A0A1Y5R8C3_9RHOB</name>
<sequence length="329" mass="37320">MGLDEIQAVFSELADILAGPGSRLWPFYLLAAILICYVIYRRNRVDQPFLAWLLPKSIYFHASHIVDLKIFCVNRAIAALGFLQFVFFGAFVADKVSGLFTAEAALPNLSPVIVALLLLIVGDFCTYWVHRVHHESRIFWPFHSLHHSAEVMTPITVYRKHPIYDLIATLVRGLFVGVLQGLLLGLFTGGVSYFTLVGVNAGYVLFNMAGANLRHTHIWLSFGRVAEHVVISPAQHQIHHSLAPEHHNKNYGEVLAIWDWMFGTLYVPQHEEKLEFGLADKQGNRLEQRHDNLINALVVPVRDSWKQIIRRFNGSNKKPERNKTISPAE</sequence>
<dbReference type="GO" id="GO:0012505">
    <property type="term" value="C:endomembrane system"/>
    <property type="evidence" value="ECO:0007669"/>
    <property type="project" value="UniProtKB-SubCell"/>
</dbReference>
<dbReference type="Pfam" id="PF04116">
    <property type="entry name" value="FA_hydroxylase"/>
    <property type="match status" value="1"/>
</dbReference>
<keyword evidence="6 7" id="KW-0472">Membrane</keyword>
<proteinExistence type="predicted"/>
<dbReference type="GO" id="GO:0006643">
    <property type="term" value="P:membrane lipid metabolic process"/>
    <property type="evidence" value="ECO:0007669"/>
    <property type="project" value="TreeGrafter"/>
</dbReference>
<protein>
    <submittedName>
        <fullName evidence="9">Fatty acid hydroxylase superfamily protein</fullName>
    </submittedName>
</protein>
<evidence type="ECO:0000256" key="6">
    <source>
        <dbReference type="ARBA" id="ARBA00023136"/>
    </source>
</evidence>
<comment type="subcellular location">
    <subcellularLocation>
        <location evidence="1">Endomembrane system</location>
        <topology evidence="1">Multi-pass membrane protein</topology>
    </subcellularLocation>
</comment>
<dbReference type="InterPro" id="IPR006694">
    <property type="entry name" value="Fatty_acid_hydroxylase"/>
</dbReference>
<dbReference type="GO" id="GO:0016020">
    <property type="term" value="C:membrane"/>
    <property type="evidence" value="ECO:0007669"/>
    <property type="project" value="GOC"/>
</dbReference>
<dbReference type="GO" id="GO:0005506">
    <property type="term" value="F:iron ion binding"/>
    <property type="evidence" value="ECO:0007669"/>
    <property type="project" value="InterPro"/>
</dbReference>
<organism evidence="9 10">
    <name type="scientific">Roseovarius litorisediminis</name>
    <dbReference type="NCBI Taxonomy" id="1312363"/>
    <lineage>
        <taxon>Bacteria</taxon>
        <taxon>Pseudomonadati</taxon>
        <taxon>Pseudomonadota</taxon>
        <taxon>Alphaproteobacteria</taxon>
        <taxon>Rhodobacterales</taxon>
        <taxon>Roseobacteraceae</taxon>
        <taxon>Roseovarius</taxon>
    </lineage>
</organism>
<keyword evidence="4" id="KW-0560">Oxidoreductase</keyword>
<dbReference type="OrthoDB" id="9770329at2"/>
<evidence type="ECO:0000259" key="8">
    <source>
        <dbReference type="Pfam" id="PF04116"/>
    </source>
</evidence>
<evidence type="ECO:0000256" key="3">
    <source>
        <dbReference type="ARBA" id="ARBA00022989"/>
    </source>
</evidence>
<evidence type="ECO:0000313" key="10">
    <source>
        <dbReference type="Proteomes" id="UP000193827"/>
    </source>
</evidence>
<feature type="transmembrane region" description="Helical" evidence="7">
    <location>
        <begin position="72"/>
        <end position="92"/>
    </location>
</feature>
<dbReference type="RefSeq" id="WP_085890551.1">
    <property type="nucleotide sequence ID" value="NZ_FWFL01000001.1"/>
</dbReference>
<dbReference type="InterPro" id="IPR051689">
    <property type="entry name" value="Sterol_desaturase/TMEM195"/>
</dbReference>
<dbReference type="PANTHER" id="PTHR21624">
    <property type="entry name" value="STEROL DESATURASE-RELATED PROTEIN"/>
    <property type="match status" value="1"/>
</dbReference>
<reference evidence="9 10" key="1">
    <citation type="submission" date="2017-03" db="EMBL/GenBank/DDBJ databases">
        <authorList>
            <person name="Afonso C.L."/>
            <person name="Miller P.J."/>
            <person name="Scott M.A."/>
            <person name="Spackman E."/>
            <person name="Goraichik I."/>
            <person name="Dimitrov K.M."/>
            <person name="Suarez D.L."/>
            <person name="Swayne D.E."/>
        </authorList>
    </citation>
    <scope>NUCLEOTIDE SEQUENCE [LARGE SCALE GENOMIC DNA]</scope>
    <source>
        <strain evidence="9 10">CECT 8287</strain>
    </source>
</reference>
<dbReference type="AlphaFoldDB" id="A0A1Y5R8C3"/>
<dbReference type="Proteomes" id="UP000193827">
    <property type="component" value="Unassembled WGS sequence"/>
</dbReference>
<dbReference type="PANTHER" id="PTHR21624:SF1">
    <property type="entry name" value="ALKYLGLYCEROL MONOOXYGENASE"/>
    <property type="match status" value="1"/>
</dbReference>
<dbReference type="EMBL" id="FWFL01000001">
    <property type="protein sequence ID" value="SLN11525.1"/>
    <property type="molecule type" value="Genomic_DNA"/>
</dbReference>
<accession>A0A1Y5R8C3</accession>
<feature type="transmembrane region" description="Helical" evidence="7">
    <location>
        <begin position="24"/>
        <end position="40"/>
    </location>
</feature>
<keyword evidence="2 7" id="KW-0812">Transmembrane</keyword>
<dbReference type="GO" id="GO:0050479">
    <property type="term" value="F:glyceryl-ether monooxygenase activity"/>
    <property type="evidence" value="ECO:0007669"/>
    <property type="project" value="TreeGrafter"/>
</dbReference>
<evidence type="ECO:0000256" key="5">
    <source>
        <dbReference type="ARBA" id="ARBA00023098"/>
    </source>
</evidence>
<dbReference type="GO" id="GO:0008610">
    <property type="term" value="P:lipid biosynthetic process"/>
    <property type="evidence" value="ECO:0007669"/>
    <property type="project" value="InterPro"/>
</dbReference>
<evidence type="ECO:0000256" key="2">
    <source>
        <dbReference type="ARBA" id="ARBA00022692"/>
    </source>
</evidence>
<evidence type="ECO:0000256" key="7">
    <source>
        <dbReference type="SAM" id="Phobius"/>
    </source>
</evidence>
<evidence type="ECO:0000256" key="1">
    <source>
        <dbReference type="ARBA" id="ARBA00004127"/>
    </source>
</evidence>
<keyword evidence="3 7" id="KW-1133">Transmembrane helix</keyword>
<keyword evidence="10" id="KW-1185">Reference proteome</keyword>
<evidence type="ECO:0000313" key="9">
    <source>
        <dbReference type="EMBL" id="SLN11525.1"/>
    </source>
</evidence>
<gene>
    <name evidence="9" type="ORF">PEL8287_00263</name>
</gene>
<feature type="domain" description="Fatty acid hydroxylase" evidence="8">
    <location>
        <begin position="116"/>
        <end position="264"/>
    </location>
</feature>